<reference evidence="9" key="1">
    <citation type="submission" date="2020-10" db="EMBL/GenBank/DDBJ databases">
        <authorList>
            <person name="Roach M.J.R."/>
        </authorList>
    </citation>
    <scope>NUCLEOTIDE SEQUENCE</scope>
    <source>
        <strain evidence="9">CBS 1945</strain>
    </source>
</reference>
<comment type="subcellular location">
    <subcellularLocation>
        <location evidence="7">Mitochondrion</location>
    </subcellularLocation>
</comment>
<evidence type="ECO:0000256" key="3">
    <source>
        <dbReference type="ARBA" id="ARBA00022741"/>
    </source>
</evidence>
<evidence type="ECO:0000256" key="7">
    <source>
        <dbReference type="HAMAP-Rule" id="MF_03150"/>
    </source>
</evidence>
<comment type="subunit">
    <text evidence="7">Subunit of the heterotrimeric GatFAB amidotransferase (AdT) complex, composed of A, B and F subunits.</text>
</comment>
<evidence type="ECO:0000259" key="8">
    <source>
        <dbReference type="Pfam" id="PF01425"/>
    </source>
</evidence>
<dbReference type="InterPro" id="IPR020556">
    <property type="entry name" value="Amidase_CS"/>
</dbReference>
<accession>A0A875RP41</accession>
<dbReference type="InterPro" id="IPR023631">
    <property type="entry name" value="Amidase_dom"/>
</dbReference>
<dbReference type="InterPro" id="IPR004412">
    <property type="entry name" value="GatA"/>
</dbReference>
<dbReference type="OrthoDB" id="421993at2759"/>
<comment type="similarity">
    <text evidence="1 7">Belongs to the amidase family. GatA subfamily.</text>
</comment>
<dbReference type="Gene3D" id="3.90.1300.10">
    <property type="entry name" value="Amidase signature (AS) domain"/>
    <property type="match status" value="1"/>
</dbReference>
<dbReference type="GO" id="GO:0005739">
    <property type="term" value="C:mitochondrion"/>
    <property type="evidence" value="ECO:0007669"/>
    <property type="project" value="UniProtKB-SubCell"/>
</dbReference>
<comment type="catalytic activity">
    <reaction evidence="6 7">
        <text>L-glutamyl-tRNA(Gln) + L-glutamine + ATP + H2O = L-glutaminyl-tRNA(Gln) + L-glutamate + ADP + phosphate + H(+)</text>
        <dbReference type="Rhea" id="RHEA:17521"/>
        <dbReference type="Rhea" id="RHEA-COMP:9681"/>
        <dbReference type="Rhea" id="RHEA-COMP:9684"/>
        <dbReference type="ChEBI" id="CHEBI:15377"/>
        <dbReference type="ChEBI" id="CHEBI:15378"/>
        <dbReference type="ChEBI" id="CHEBI:29985"/>
        <dbReference type="ChEBI" id="CHEBI:30616"/>
        <dbReference type="ChEBI" id="CHEBI:43474"/>
        <dbReference type="ChEBI" id="CHEBI:58359"/>
        <dbReference type="ChEBI" id="CHEBI:78520"/>
        <dbReference type="ChEBI" id="CHEBI:78521"/>
        <dbReference type="ChEBI" id="CHEBI:456216"/>
        <dbReference type="EC" id="6.3.5.7"/>
    </reaction>
</comment>
<feature type="domain" description="Amidase" evidence="8">
    <location>
        <begin position="32"/>
        <end position="105"/>
    </location>
</feature>
<dbReference type="EMBL" id="CP064812">
    <property type="protein sequence ID" value="QPG74540.1"/>
    <property type="molecule type" value="Genomic_DNA"/>
</dbReference>
<evidence type="ECO:0000256" key="6">
    <source>
        <dbReference type="ARBA" id="ARBA00047407"/>
    </source>
</evidence>
<keyword evidence="7" id="KW-0496">Mitochondrion</keyword>
<dbReference type="AlphaFoldDB" id="A0A875RP41"/>
<organism evidence="9 10">
    <name type="scientific">Eeniella nana</name>
    <name type="common">Yeast</name>
    <name type="synonym">Brettanomyces nanus</name>
    <dbReference type="NCBI Taxonomy" id="13502"/>
    <lineage>
        <taxon>Eukaryota</taxon>
        <taxon>Fungi</taxon>
        <taxon>Dikarya</taxon>
        <taxon>Ascomycota</taxon>
        <taxon>Saccharomycotina</taxon>
        <taxon>Pichiomycetes</taxon>
        <taxon>Pichiales</taxon>
        <taxon>Pichiaceae</taxon>
        <taxon>Brettanomyces</taxon>
    </lineage>
</organism>
<dbReference type="HAMAP" id="MF_00120">
    <property type="entry name" value="GatA"/>
    <property type="match status" value="1"/>
</dbReference>
<feature type="active site" description="Charge relay system" evidence="7">
    <location>
        <position position="173"/>
    </location>
</feature>
<keyword evidence="5 7" id="KW-0648">Protein biosynthesis</keyword>
<dbReference type="Proteomes" id="UP000662931">
    <property type="component" value="Chromosome 1"/>
</dbReference>
<dbReference type="PANTHER" id="PTHR11895:SF7">
    <property type="entry name" value="GLUTAMYL-TRNA(GLN) AMIDOTRANSFERASE SUBUNIT A, MITOCHONDRIAL"/>
    <property type="match status" value="1"/>
</dbReference>
<dbReference type="Pfam" id="PF01425">
    <property type="entry name" value="Amidase"/>
    <property type="match status" value="2"/>
</dbReference>
<dbReference type="SUPFAM" id="SSF75304">
    <property type="entry name" value="Amidase signature (AS) enzymes"/>
    <property type="match status" value="2"/>
</dbReference>
<dbReference type="EC" id="6.3.5.7" evidence="7"/>
<dbReference type="InterPro" id="IPR000120">
    <property type="entry name" value="Amidase"/>
</dbReference>
<gene>
    <name evidence="7" type="primary">HER2</name>
    <name evidence="9" type="ORF">FOA43_001870</name>
</gene>
<comment type="function">
    <text evidence="7">Allows the formation of correctly charged Gln-tRNA(Gln) through the transamidation of misacylated Glu-tRNA(Gln) in the mitochondria. The reaction takes place in the presence of glutamine and ATP through an activated gamma-phospho-Glu-tRNA(Gln).</text>
</comment>
<feature type="domain" description="Amidase" evidence="8">
    <location>
        <begin position="167"/>
        <end position="498"/>
    </location>
</feature>
<dbReference type="PANTHER" id="PTHR11895">
    <property type="entry name" value="TRANSAMIDASE"/>
    <property type="match status" value="1"/>
</dbReference>
<dbReference type="GO" id="GO:0005524">
    <property type="term" value="F:ATP binding"/>
    <property type="evidence" value="ECO:0007669"/>
    <property type="project" value="UniProtKB-KW"/>
</dbReference>
<dbReference type="PROSITE" id="PS00571">
    <property type="entry name" value="AMIDASES"/>
    <property type="match status" value="1"/>
</dbReference>
<dbReference type="GO" id="GO:0050567">
    <property type="term" value="F:glutaminyl-tRNA synthase (glutamine-hydrolyzing) activity"/>
    <property type="evidence" value="ECO:0007669"/>
    <property type="project" value="UniProtKB-UniRule"/>
</dbReference>
<dbReference type="GO" id="GO:0070681">
    <property type="term" value="P:glutaminyl-tRNAGln biosynthesis via transamidation"/>
    <property type="evidence" value="ECO:0007669"/>
    <property type="project" value="UniProtKB-UniRule"/>
</dbReference>
<dbReference type="GO" id="GO:0032543">
    <property type="term" value="P:mitochondrial translation"/>
    <property type="evidence" value="ECO:0007669"/>
    <property type="project" value="UniProtKB-UniRule"/>
</dbReference>
<dbReference type="InterPro" id="IPR036928">
    <property type="entry name" value="AS_sf"/>
</dbReference>
<proteinExistence type="inferred from homology"/>
<evidence type="ECO:0000256" key="1">
    <source>
        <dbReference type="ARBA" id="ARBA00008069"/>
    </source>
</evidence>
<evidence type="ECO:0000313" key="9">
    <source>
        <dbReference type="EMBL" id="QPG74540.1"/>
    </source>
</evidence>
<keyword evidence="4 7" id="KW-0067">ATP-binding</keyword>
<keyword evidence="2 7" id="KW-0436">Ligase</keyword>
<sequence length="513" mass="57512">MSLKQIQSVSRRYNVFTSIRVPRKDEVGLAKLRASIKDNFATIRETTTCGSRILNDYISPFNSTVVRLLEQSGTTTIVGKTNMDEFGMGNSTLNSFYGPTLNPLYVQEEDIVSEYKEKKFWTPKAKADSKVINKSVLYEKPQDSEGYDENSYLKPVMKQNYTIDKQMRIIGGSSGGAAASVALDLVDFAIGSDTGGSIRLPACYTSTFGFKPSYGRISRWGLISYAQSLDTVGIISKKLPVIDKVFRMLDRYDSADPTSLAENKRVREEGNWYPGGRKVRIGVPVEFRLGNMRVEIKQELVDLLTRLKRSKLVEIYPVSVPSIKYSLPTYYTLVTSEASSNLSRFDGIRYGYRADEFSETEPEFTVTRSKGFGEEVKRRITLGTFSLSSYGFDSHFMKATKLRSILINEFNSIFIDKHMLLPETSGNNKKGVDFIICPTSVDKPPLISDYYSTSPVESYLNDVMTIPPSLAGLPTMNVPCGKSTGFQLIGQFGWDYKVMKFSEVLAEVCQTCI</sequence>
<keyword evidence="3 7" id="KW-0547">Nucleotide-binding</keyword>
<evidence type="ECO:0000256" key="5">
    <source>
        <dbReference type="ARBA" id="ARBA00022917"/>
    </source>
</evidence>
<protein>
    <recommendedName>
        <fullName evidence="7">Glutamyl-tRNA(Gln) amidotransferase subunit A, mitochondrial</fullName>
        <shortName evidence="7">Glu-AdT subunit A</shortName>
        <ecNumber evidence="7">6.3.5.7</ecNumber>
    </recommendedName>
</protein>
<evidence type="ECO:0000256" key="4">
    <source>
        <dbReference type="ARBA" id="ARBA00022840"/>
    </source>
</evidence>
<feature type="active site" description="Acyl-ester intermediate" evidence="7">
    <location>
        <position position="197"/>
    </location>
</feature>
<keyword evidence="10" id="KW-1185">Reference proteome</keyword>
<name>A0A875RP41_EENNA</name>
<feature type="active site" description="Charge relay system" evidence="7">
    <location>
        <position position="37"/>
    </location>
</feature>
<evidence type="ECO:0000313" key="10">
    <source>
        <dbReference type="Proteomes" id="UP000662931"/>
    </source>
</evidence>
<dbReference type="GO" id="GO:0030956">
    <property type="term" value="C:glutamyl-tRNA(Gln) amidotransferase complex"/>
    <property type="evidence" value="ECO:0007669"/>
    <property type="project" value="UniProtKB-UniRule"/>
</dbReference>
<evidence type="ECO:0000256" key="2">
    <source>
        <dbReference type="ARBA" id="ARBA00022598"/>
    </source>
</evidence>